<dbReference type="EMBL" id="DXFQ01000154">
    <property type="protein sequence ID" value="HIX20566.1"/>
    <property type="molecule type" value="Genomic_DNA"/>
</dbReference>
<dbReference type="PANTHER" id="PTHR43165">
    <property type="entry name" value="METALLOPHOSPHOESTERASE"/>
    <property type="match status" value="1"/>
</dbReference>
<organism evidence="3 4">
    <name type="scientific">Candidatus Akkermansia intestinigallinarum</name>
    <dbReference type="NCBI Taxonomy" id="2838431"/>
    <lineage>
        <taxon>Bacteria</taxon>
        <taxon>Pseudomonadati</taxon>
        <taxon>Verrucomicrobiota</taxon>
        <taxon>Verrucomicrobiia</taxon>
        <taxon>Verrucomicrobiales</taxon>
        <taxon>Akkermansiaceae</taxon>
        <taxon>Akkermansia</taxon>
    </lineage>
</organism>
<reference evidence="3" key="1">
    <citation type="journal article" date="2021" name="PeerJ">
        <title>Extensive microbial diversity within the chicken gut microbiome revealed by metagenomics and culture.</title>
        <authorList>
            <person name="Gilroy R."/>
            <person name="Ravi A."/>
            <person name="Getino M."/>
            <person name="Pursley I."/>
            <person name="Horton D.L."/>
            <person name="Alikhan N.F."/>
            <person name="Baker D."/>
            <person name="Gharbi K."/>
            <person name="Hall N."/>
            <person name="Watson M."/>
            <person name="Adriaenssens E.M."/>
            <person name="Foster-Nyarko E."/>
            <person name="Jarju S."/>
            <person name="Secka A."/>
            <person name="Antonio M."/>
            <person name="Oren A."/>
            <person name="Chaudhuri R.R."/>
            <person name="La Ragione R."/>
            <person name="Hildebrand F."/>
            <person name="Pallen M.J."/>
        </authorList>
    </citation>
    <scope>NUCLEOTIDE SEQUENCE</scope>
    <source>
        <strain evidence="3">14975</strain>
    </source>
</reference>
<proteinExistence type="inferred from homology"/>
<evidence type="ECO:0000313" key="4">
    <source>
        <dbReference type="Proteomes" id="UP000823964"/>
    </source>
</evidence>
<protein>
    <submittedName>
        <fullName evidence="3">Metallophosphatase family protein</fullName>
    </submittedName>
</protein>
<evidence type="ECO:0000313" key="3">
    <source>
        <dbReference type="EMBL" id="HIX20566.1"/>
    </source>
</evidence>
<dbReference type="InterPro" id="IPR024654">
    <property type="entry name" value="Calcineurin-like_PHP_lpxH"/>
</dbReference>
<accession>A0A9D1VCE2</accession>
<evidence type="ECO:0000256" key="1">
    <source>
        <dbReference type="ARBA" id="ARBA00008950"/>
    </source>
</evidence>
<dbReference type="InterPro" id="IPR029052">
    <property type="entry name" value="Metallo-depent_PP-like"/>
</dbReference>
<evidence type="ECO:0000259" key="2">
    <source>
        <dbReference type="Pfam" id="PF12850"/>
    </source>
</evidence>
<gene>
    <name evidence="3" type="ORF">H9862_08215</name>
</gene>
<comment type="caution">
    <text evidence="3">The sequence shown here is derived from an EMBL/GenBank/DDBJ whole genome shotgun (WGS) entry which is preliminary data.</text>
</comment>
<dbReference type="InterPro" id="IPR053193">
    <property type="entry name" value="MetalloPDE_YfcE-like"/>
</dbReference>
<sequence>MLIALISDIHDHEMHLIEALREADKCGCRHLLCMGDLSGLNTLRLLRDIWPHPIDLVFGNNEDDRKSHLSLASGMRDLHHHGTEGDLSLGGRRIFITHHMEDAAHAVEKQLYDAVFFGHTHVQEQLMIRRTLVANPGEICGNRCPAGFAVYNTDTNEVAMRRL</sequence>
<comment type="similarity">
    <text evidence="1">Belongs to the metallophosphoesterase superfamily. YfcE family.</text>
</comment>
<dbReference type="Proteomes" id="UP000823964">
    <property type="component" value="Unassembled WGS sequence"/>
</dbReference>
<dbReference type="Pfam" id="PF12850">
    <property type="entry name" value="Metallophos_2"/>
    <property type="match status" value="1"/>
</dbReference>
<dbReference type="Gene3D" id="3.60.21.10">
    <property type="match status" value="1"/>
</dbReference>
<dbReference type="SUPFAM" id="SSF56300">
    <property type="entry name" value="Metallo-dependent phosphatases"/>
    <property type="match status" value="1"/>
</dbReference>
<feature type="domain" description="Calcineurin-like phosphoesterase" evidence="2">
    <location>
        <begin position="1"/>
        <end position="155"/>
    </location>
</feature>
<dbReference type="PANTHER" id="PTHR43165:SF1">
    <property type="entry name" value="PHOSPHODIESTERASE MJ0936"/>
    <property type="match status" value="1"/>
</dbReference>
<reference evidence="3" key="2">
    <citation type="submission" date="2021-04" db="EMBL/GenBank/DDBJ databases">
        <authorList>
            <person name="Gilroy R."/>
        </authorList>
    </citation>
    <scope>NUCLEOTIDE SEQUENCE</scope>
    <source>
        <strain evidence="3">14975</strain>
    </source>
</reference>
<name>A0A9D1VCE2_9BACT</name>
<dbReference type="AlphaFoldDB" id="A0A9D1VCE2"/>